<evidence type="ECO:0000259" key="1">
    <source>
        <dbReference type="PROSITE" id="PS50181"/>
    </source>
</evidence>
<dbReference type="SUPFAM" id="SSF81383">
    <property type="entry name" value="F-box domain"/>
    <property type="match status" value="1"/>
</dbReference>
<sequence>MAHNLPEEIIHDILYRLPPKSLIICTSVCKPWNSMIKNPNFIRTHLSRTIDLNNQFGTHLLLVYCDRMVKHFSNTNGDIEEELLEGHYNLHYDNLAFDEYCKLEFPIVPKEELFNNVLKVVGICNGLVLLEDCKFFSGNTAMLCNPSTRKSVTLPKPHYPFKGDGGYYDYIGFGFGFDAVTNDYKVVRITVDEWDDLSVSYEVYSLAAGSWSDPCSLDHISGLERTCQTAFVNGAIHWLAFKRLTYGGSEDFILAFDVGSGSFRRIMTPENLGSLCGEYLYISGYGKSIALSKPHYSNIGEPCLDIWVMKEYGVEESWTKTTLCPAGPQRGVSYLPSCSRKSGDVVLKPIDGYWNDDERYGLACVDLVSKQLKSLGIHGYGHFYVESYVESLVLLDKKDAVSY</sequence>
<dbReference type="SMART" id="SM00256">
    <property type="entry name" value="FBOX"/>
    <property type="match status" value="1"/>
</dbReference>
<gene>
    <name evidence="2" type="ORF">DVH24_038194</name>
</gene>
<feature type="domain" description="F-box" evidence="1">
    <location>
        <begin position="1"/>
        <end position="45"/>
    </location>
</feature>
<dbReference type="InterPro" id="IPR036047">
    <property type="entry name" value="F-box-like_dom_sf"/>
</dbReference>
<dbReference type="Pfam" id="PF00646">
    <property type="entry name" value="F-box"/>
    <property type="match status" value="1"/>
</dbReference>
<reference evidence="2 3" key="1">
    <citation type="submission" date="2018-10" db="EMBL/GenBank/DDBJ databases">
        <title>A high-quality apple genome assembly.</title>
        <authorList>
            <person name="Hu J."/>
        </authorList>
    </citation>
    <scope>NUCLEOTIDE SEQUENCE [LARGE SCALE GENOMIC DNA]</scope>
    <source>
        <strain evidence="3">cv. HFTH1</strain>
        <tissue evidence="2">Young leaf</tissue>
    </source>
</reference>
<dbReference type="InterPro" id="IPR017451">
    <property type="entry name" value="F-box-assoc_interact_dom"/>
</dbReference>
<dbReference type="CDD" id="cd22157">
    <property type="entry name" value="F-box_AtFBW1-like"/>
    <property type="match status" value="1"/>
</dbReference>
<comment type="caution">
    <text evidence="2">The sequence shown here is derived from an EMBL/GenBank/DDBJ whole genome shotgun (WGS) entry which is preliminary data.</text>
</comment>
<protein>
    <recommendedName>
        <fullName evidence="1">F-box domain-containing protein</fullName>
    </recommendedName>
</protein>
<dbReference type="Gene3D" id="1.20.1280.50">
    <property type="match status" value="1"/>
</dbReference>
<proteinExistence type="predicted"/>
<evidence type="ECO:0000313" key="2">
    <source>
        <dbReference type="EMBL" id="RXI03920.1"/>
    </source>
</evidence>
<name>A0A498K6U0_MALDO</name>
<evidence type="ECO:0000313" key="3">
    <source>
        <dbReference type="Proteomes" id="UP000290289"/>
    </source>
</evidence>
<dbReference type="PANTHER" id="PTHR31672">
    <property type="entry name" value="BNACNNG10540D PROTEIN"/>
    <property type="match status" value="1"/>
</dbReference>
<dbReference type="InterPro" id="IPR050796">
    <property type="entry name" value="SCF_F-box_component"/>
</dbReference>
<dbReference type="InterPro" id="IPR013187">
    <property type="entry name" value="F-box-assoc_dom_typ3"/>
</dbReference>
<dbReference type="Pfam" id="PF08268">
    <property type="entry name" value="FBA_3"/>
    <property type="match status" value="1"/>
</dbReference>
<accession>A0A498K6U0</accession>
<dbReference type="NCBIfam" id="TIGR01640">
    <property type="entry name" value="F_box_assoc_1"/>
    <property type="match status" value="1"/>
</dbReference>
<dbReference type="EMBL" id="RDQH01000329">
    <property type="protein sequence ID" value="RXI03920.1"/>
    <property type="molecule type" value="Genomic_DNA"/>
</dbReference>
<organism evidence="2 3">
    <name type="scientific">Malus domestica</name>
    <name type="common">Apple</name>
    <name type="synonym">Pyrus malus</name>
    <dbReference type="NCBI Taxonomy" id="3750"/>
    <lineage>
        <taxon>Eukaryota</taxon>
        <taxon>Viridiplantae</taxon>
        <taxon>Streptophyta</taxon>
        <taxon>Embryophyta</taxon>
        <taxon>Tracheophyta</taxon>
        <taxon>Spermatophyta</taxon>
        <taxon>Magnoliopsida</taxon>
        <taxon>eudicotyledons</taxon>
        <taxon>Gunneridae</taxon>
        <taxon>Pentapetalae</taxon>
        <taxon>rosids</taxon>
        <taxon>fabids</taxon>
        <taxon>Rosales</taxon>
        <taxon>Rosaceae</taxon>
        <taxon>Amygdaloideae</taxon>
        <taxon>Maleae</taxon>
        <taxon>Malus</taxon>
    </lineage>
</organism>
<dbReference type="PROSITE" id="PS50181">
    <property type="entry name" value="FBOX"/>
    <property type="match status" value="1"/>
</dbReference>
<keyword evidence="3" id="KW-1185">Reference proteome</keyword>
<dbReference type="AlphaFoldDB" id="A0A498K6U0"/>
<dbReference type="PANTHER" id="PTHR31672:SF13">
    <property type="entry name" value="F-BOX PROTEIN CPR30-LIKE"/>
    <property type="match status" value="1"/>
</dbReference>
<dbReference type="InterPro" id="IPR001810">
    <property type="entry name" value="F-box_dom"/>
</dbReference>
<dbReference type="Proteomes" id="UP000290289">
    <property type="component" value="Chromosome 3"/>
</dbReference>